<dbReference type="EMBL" id="MU006230">
    <property type="protein sequence ID" value="KAF2824457.1"/>
    <property type="molecule type" value="Genomic_DNA"/>
</dbReference>
<reference evidence="1" key="1">
    <citation type="journal article" date="2020" name="Stud. Mycol.">
        <title>101 Dothideomycetes genomes: a test case for predicting lifestyles and emergence of pathogens.</title>
        <authorList>
            <person name="Haridas S."/>
            <person name="Albert R."/>
            <person name="Binder M."/>
            <person name="Bloem J."/>
            <person name="Labutti K."/>
            <person name="Salamov A."/>
            <person name="Andreopoulos B."/>
            <person name="Baker S."/>
            <person name="Barry K."/>
            <person name="Bills G."/>
            <person name="Bluhm B."/>
            <person name="Cannon C."/>
            <person name="Castanera R."/>
            <person name="Culley D."/>
            <person name="Daum C."/>
            <person name="Ezra D."/>
            <person name="Gonzalez J."/>
            <person name="Henrissat B."/>
            <person name="Kuo A."/>
            <person name="Liang C."/>
            <person name="Lipzen A."/>
            <person name="Lutzoni F."/>
            <person name="Magnuson J."/>
            <person name="Mondo S."/>
            <person name="Nolan M."/>
            <person name="Ohm R."/>
            <person name="Pangilinan J."/>
            <person name="Park H.-J."/>
            <person name="Ramirez L."/>
            <person name="Alfaro M."/>
            <person name="Sun H."/>
            <person name="Tritt A."/>
            <person name="Yoshinaga Y."/>
            <person name="Zwiers L.-H."/>
            <person name="Turgeon B."/>
            <person name="Goodwin S."/>
            <person name="Spatafora J."/>
            <person name="Crous P."/>
            <person name="Grigoriev I."/>
        </authorList>
    </citation>
    <scope>NUCLEOTIDE SEQUENCE</scope>
    <source>
        <strain evidence="1">CBS 113818</strain>
    </source>
</reference>
<sequence length="224" mass="24640">MHAKELPVPANQQRTVSKFCRARPLSASRCSTQHKFSLPQRATGLSSNKPRKPQGLYTINRGNPPHFDRCLRSPSASWASDRLDGYVHIQLAGIFPVLDTTCGADGWIWCVSEQEVDTCMPFVLNSVPRCAANHAGPGAPQPFQSLLYPSVTYTKIGAQAIAFRLALVIIRVHLGIQYAQPARNDHQRRRATIAPSTGLNLPVSTPHITLKLIIGFFAVGFDFV</sequence>
<evidence type="ECO:0000313" key="1">
    <source>
        <dbReference type="EMBL" id="KAF2824457.1"/>
    </source>
</evidence>
<keyword evidence="2" id="KW-1185">Reference proteome</keyword>
<name>A0A6A6ZVR9_9PLEO</name>
<dbReference type="Proteomes" id="UP000799424">
    <property type="component" value="Unassembled WGS sequence"/>
</dbReference>
<gene>
    <name evidence="1" type="ORF">CC86DRAFT_56051</name>
</gene>
<accession>A0A6A6ZVR9</accession>
<proteinExistence type="predicted"/>
<evidence type="ECO:0000313" key="2">
    <source>
        <dbReference type="Proteomes" id="UP000799424"/>
    </source>
</evidence>
<dbReference type="AlphaFoldDB" id="A0A6A6ZVR9"/>
<organism evidence="1 2">
    <name type="scientific">Ophiobolus disseminans</name>
    <dbReference type="NCBI Taxonomy" id="1469910"/>
    <lineage>
        <taxon>Eukaryota</taxon>
        <taxon>Fungi</taxon>
        <taxon>Dikarya</taxon>
        <taxon>Ascomycota</taxon>
        <taxon>Pezizomycotina</taxon>
        <taxon>Dothideomycetes</taxon>
        <taxon>Pleosporomycetidae</taxon>
        <taxon>Pleosporales</taxon>
        <taxon>Pleosporineae</taxon>
        <taxon>Phaeosphaeriaceae</taxon>
        <taxon>Ophiobolus</taxon>
    </lineage>
</organism>
<protein>
    <submittedName>
        <fullName evidence="1">Uncharacterized protein</fullName>
    </submittedName>
</protein>